<dbReference type="OrthoDB" id="10251073at2759"/>
<dbReference type="STRING" id="230819.A0A5C3LDK3"/>
<evidence type="ECO:0000259" key="2">
    <source>
        <dbReference type="PROSITE" id="PS51925"/>
    </source>
</evidence>
<evidence type="ECO:0000256" key="1">
    <source>
        <dbReference type="SAM" id="MobiDB-lite"/>
    </source>
</evidence>
<dbReference type="InterPro" id="IPR036885">
    <property type="entry name" value="SWIB_MDM2_dom_sf"/>
</dbReference>
<keyword evidence="4" id="KW-1185">Reference proteome</keyword>
<dbReference type="PROSITE" id="PS51925">
    <property type="entry name" value="SWIB_MDM2"/>
    <property type="match status" value="1"/>
</dbReference>
<feature type="region of interest" description="Disordered" evidence="1">
    <location>
        <begin position="65"/>
        <end position="194"/>
    </location>
</feature>
<name>A0A5C3LDK3_COPMA</name>
<dbReference type="Pfam" id="PF02201">
    <property type="entry name" value="SWIB"/>
    <property type="match status" value="1"/>
</dbReference>
<feature type="compositionally biased region" description="Basic residues" evidence="1">
    <location>
        <begin position="147"/>
        <end position="157"/>
    </location>
</feature>
<dbReference type="SUPFAM" id="SSF47592">
    <property type="entry name" value="SWIB/MDM2 domain"/>
    <property type="match status" value="1"/>
</dbReference>
<dbReference type="Proteomes" id="UP000307440">
    <property type="component" value="Unassembled WGS sequence"/>
</dbReference>
<organism evidence="3 4">
    <name type="scientific">Coprinopsis marcescibilis</name>
    <name type="common">Agaric fungus</name>
    <name type="synonym">Psathyrella marcescibilis</name>
    <dbReference type="NCBI Taxonomy" id="230819"/>
    <lineage>
        <taxon>Eukaryota</taxon>
        <taxon>Fungi</taxon>
        <taxon>Dikarya</taxon>
        <taxon>Basidiomycota</taxon>
        <taxon>Agaricomycotina</taxon>
        <taxon>Agaricomycetes</taxon>
        <taxon>Agaricomycetidae</taxon>
        <taxon>Agaricales</taxon>
        <taxon>Agaricineae</taxon>
        <taxon>Psathyrellaceae</taxon>
        <taxon>Coprinopsis</taxon>
    </lineage>
</organism>
<accession>A0A5C3LDK3</accession>
<feature type="domain" description="DM2" evidence="2">
    <location>
        <begin position="192"/>
        <end position="269"/>
    </location>
</feature>
<feature type="compositionally biased region" description="Basic and acidic residues" evidence="1">
    <location>
        <begin position="120"/>
        <end position="130"/>
    </location>
</feature>
<dbReference type="InterPro" id="IPR019835">
    <property type="entry name" value="SWIB_domain"/>
</dbReference>
<dbReference type="Gene3D" id="1.10.245.10">
    <property type="entry name" value="SWIB/MDM2 domain"/>
    <property type="match status" value="1"/>
</dbReference>
<feature type="compositionally biased region" description="Polar residues" evidence="1">
    <location>
        <begin position="131"/>
        <end position="143"/>
    </location>
</feature>
<dbReference type="AlphaFoldDB" id="A0A5C3LDK3"/>
<dbReference type="SMART" id="SM00151">
    <property type="entry name" value="SWIB"/>
    <property type="match status" value="1"/>
</dbReference>
<dbReference type="EMBL" id="ML210174">
    <property type="protein sequence ID" value="TFK26491.1"/>
    <property type="molecule type" value="Genomic_DNA"/>
</dbReference>
<protein>
    <submittedName>
        <fullName evidence="3">SWIB-domain-containing protein</fullName>
    </submittedName>
</protein>
<reference evidence="3 4" key="1">
    <citation type="journal article" date="2019" name="Nat. Ecol. Evol.">
        <title>Megaphylogeny resolves global patterns of mushroom evolution.</title>
        <authorList>
            <person name="Varga T."/>
            <person name="Krizsan K."/>
            <person name="Foldi C."/>
            <person name="Dima B."/>
            <person name="Sanchez-Garcia M."/>
            <person name="Sanchez-Ramirez S."/>
            <person name="Szollosi G.J."/>
            <person name="Szarkandi J.G."/>
            <person name="Papp V."/>
            <person name="Albert L."/>
            <person name="Andreopoulos W."/>
            <person name="Angelini C."/>
            <person name="Antonin V."/>
            <person name="Barry K.W."/>
            <person name="Bougher N.L."/>
            <person name="Buchanan P."/>
            <person name="Buyck B."/>
            <person name="Bense V."/>
            <person name="Catcheside P."/>
            <person name="Chovatia M."/>
            <person name="Cooper J."/>
            <person name="Damon W."/>
            <person name="Desjardin D."/>
            <person name="Finy P."/>
            <person name="Geml J."/>
            <person name="Haridas S."/>
            <person name="Hughes K."/>
            <person name="Justo A."/>
            <person name="Karasinski D."/>
            <person name="Kautmanova I."/>
            <person name="Kiss B."/>
            <person name="Kocsube S."/>
            <person name="Kotiranta H."/>
            <person name="LaButti K.M."/>
            <person name="Lechner B.E."/>
            <person name="Liimatainen K."/>
            <person name="Lipzen A."/>
            <person name="Lukacs Z."/>
            <person name="Mihaltcheva S."/>
            <person name="Morgado L.N."/>
            <person name="Niskanen T."/>
            <person name="Noordeloos M.E."/>
            <person name="Ohm R.A."/>
            <person name="Ortiz-Santana B."/>
            <person name="Ovrebo C."/>
            <person name="Racz N."/>
            <person name="Riley R."/>
            <person name="Savchenko A."/>
            <person name="Shiryaev A."/>
            <person name="Soop K."/>
            <person name="Spirin V."/>
            <person name="Szebenyi C."/>
            <person name="Tomsovsky M."/>
            <person name="Tulloss R.E."/>
            <person name="Uehling J."/>
            <person name="Grigoriev I.V."/>
            <person name="Vagvolgyi C."/>
            <person name="Papp T."/>
            <person name="Martin F.M."/>
            <person name="Miettinen O."/>
            <person name="Hibbett D.S."/>
            <person name="Nagy L.G."/>
        </authorList>
    </citation>
    <scope>NUCLEOTIDE SEQUENCE [LARGE SCALE GENOMIC DNA]</scope>
    <source>
        <strain evidence="3 4">CBS 121175</strain>
    </source>
</reference>
<gene>
    <name evidence="3" type="ORF">FA15DRAFT_637436</name>
</gene>
<proteinExistence type="predicted"/>
<sequence>MGDLVHLEPKIYEILSAPGTDLSTISAKRVRRQLLELDSSLSAEWIKDNREDIDTLISSVFEQVSAEQGANDKEEEAHSADESHSSRKRQHEEDDEDNAEEAASPPAKKAKKAAKNSQKLSDEELARKLQNEINGRTTRTSANGKARATKAKGKPRKSAAAVDSEGDSDDDGKRRKKTKSPRGGTGGGAKGGFAKEFTLSEPLSVVLQAERMARPQVVKQLWMYIKDNNLQNPKNGREILCDSNLKAVFRCDKINMFTMNKVLGQHLHETDS</sequence>
<dbReference type="CDD" id="cd10567">
    <property type="entry name" value="SWIB-MDM2_like"/>
    <property type="match status" value="1"/>
</dbReference>
<evidence type="ECO:0000313" key="3">
    <source>
        <dbReference type="EMBL" id="TFK26491.1"/>
    </source>
</evidence>
<feature type="compositionally biased region" description="Basic and acidic residues" evidence="1">
    <location>
        <begin position="70"/>
        <end position="85"/>
    </location>
</feature>
<dbReference type="PANTHER" id="PTHR13844">
    <property type="entry name" value="SWI/SNF-RELATED MATRIX-ASSOCIATED ACTIN-DEPENDENT REGULATOR OF CHROMATIN SUBFAMILY D"/>
    <property type="match status" value="1"/>
</dbReference>
<dbReference type="InterPro" id="IPR003121">
    <property type="entry name" value="SWIB_MDM2_domain"/>
</dbReference>
<evidence type="ECO:0000313" key="4">
    <source>
        <dbReference type="Proteomes" id="UP000307440"/>
    </source>
</evidence>